<dbReference type="AlphaFoldDB" id="A0A8K0VUR4"/>
<comment type="caution">
    <text evidence="4">The sequence shown here is derived from an EMBL/GenBank/DDBJ whole genome shotgun (WGS) entry which is preliminary data.</text>
</comment>
<feature type="transmembrane region" description="Helical" evidence="2">
    <location>
        <begin position="62"/>
        <end position="82"/>
    </location>
</feature>
<evidence type="ECO:0000259" key="3">
    <source>
        <dbReference type="Pfam" id="PF24855"/>
    </source>
</evidence>
<sequence length="388" mass="41807">MGSNSLVQRRNESGPAHGSSLSHHEAAPLPNAETRRKQNAKTSRPAASSLRLVLPAPKIHRLFSIVAAFFLFSSLVGTATAANGDRPTLLAVHVEDDLAWKGSSLYIDHRPPPAHPLLMPPLHNDDEGIDTVYTPPSKRALATDTSGGNKEFAVPEPLDTGLSNNFTTTCAQFLTRLRTNDTFKKCHPFSLMLQTSSGFFDASKSYLRITQTLDATCGVNATECKQTMDSFARELQSSSACKVDLDNDNPNIIQALNGLIAYPVAYQASCLRDQEGSYCFANAVSNTSSTTDSYPYYLPVGQELPAGSRPSCGSCLQDAMAVFAQYSNNATQPISRTYSTAAQQLSISCGRSFVNVTAAPLKAAATTTSPSFTPTMTLILMLVLYLFQ</sequence>
<keyword evidence="2" id="KW-1133">Transmembrane helix</keyword>
<evidence type="ECO:0000256" key="2">
    <source>
        <dbReference type="SAM" id="Phobius"/>
    </source>
</evidence>
<protein>
    <recommendedName>
        <fullName evidence="3">DUF7729 domain-containing protein</fullName>
    </recommendedName>
</protein>
<dbReference type="PANTHER" id="PTHR39460:SF1">
    <property type="entry name" value="C6 TRANSCRIPTION FACTOR"/>
    <property type="match status" value="1"/>
</dbReference>
<dbReference type="PANTHER" id="PTHR39460">
    <property type="entry name" value="EXPRESSED PROTEIN"/>
    <property type="match status" value="1"/>
</dbReference>
<evidence type="ECO:0000313" key="4">
    <source>
        <dbReference type="EMBL" id="KAH7078260.1"/>
    </source>
</evidence>
<keyword evidence="2" id="KW-0472">Membrane</keyword>
<dbReference type="InterPro" id="IPR056146">
    <property type="entry name" value="DUF7729"/>
</dbReference>
<accession>A0A8K0VUR4</accession>
<feature type="domain" description="DUF7729" evidence="3">
    <location>
        <begin position="154"/>
        <end position="357"/>
    </location>
</feature>
<gene>
    <name evidence="4" type="ORF">FB567DRAFT_131027</name>
</gene>
<dbReference type="Pfam" id="PF24855">
    <property type="entry name" value="DUF7729"/>
    <property type="match status" value="1"/>
</dbReference>
<reference evidence="4" key="1">
    <citation type="journal article" date="2021" name="Nat. Commun.">
        <title>Genetic determinants of endophytism in the Arabidopsis root mycobiome.</title>
        <authorList>
            <person name="Mesny F."/>
            <person name="Miyauchi S."/>
            <person name="Thiergart T."/>
            <person name="Pickel B."/>
            <person name="Atanasova L."/>
            <person name="Karlsson M."/>
            <person name="Huettel B."/>
            <person name="Barry K.W."/>
            <person name="Haridas S."/>
            <person name="Chen C."/>
            <person name="Bauer D."/>
            <person name="Andreopoulos W."/>
            <person name="Pangilinan J."/>
            <person name="LaButti K."/>
            <person name="Riley R."/>
            <person name="Lipzen A."/>
            <person name="Clum A."/>
            <person name="Drula E."/>
            <person name="Henrissat B."/>
            <person name="Kohler A."/>
            <person name="Grigoriev I.V."/>
            <person name="Martin F.M."/>
            <person name="Hacquard S."/>
        </authorList>
    </citation>
    <scope>NUCLEOTIDE SEQUENCE</scope>
    <source>
        <strain evidence="4">MPI-SDFR-AT-0120</strain>
    </source>
</reference>
<keyword evidence="5" id="KW-1185">Reference proteome</keyword>
<organism evidence="4 5">
    <name type="scientific">Paraphoma chrysanthemicola</name>
    <dbReference type="NCBI Taxonomy" id="798071"/>
    <lineage>
        <taxon>Eukaryota</taxon>
        <taxon>Fungi</taxon>
        <taxon>Dikarya</taxon>
        <taxon>Ascomycota</taxon>
        <taxon>Pezizomycotina</taxon>
        <taxon>Dothideomycetes</taxon>
        <taxon>Pleosporomycetidae</taxon>
        <taxon>Pleosporales</taxon>
        <taxon>Pleosporineae</taxon>
        <taxon>Phaeosphaeriaceae</taxon>
        <taxon>Paraphoma</taxon>
    </lineage>
</organism>
<evidence type="ECO:0000313" key="5">
    <source>
        <dbReference type="Proteomes" id="UP000813461"/>
    </source>
</evidence>
<dbReference type="OrthoDB" id="2564812at2759"/>
<proteinExistence type="predicted"/>
<dbReference type="EMBL" id="JAGMVJ010000017">
    <property type="protein sequence ID" value="KAH7078260.1"/>
    <property type="molecule type" value="Genomic_DNA"/>
</dbReference>
<dbReference type="Proteomes" id="UP000813461">
    <property type="component" value="Unassembled WGS sequence"/>
</dbReference>
<feature type="region of interest" description="Disordered" evidence="1">
    <location>
        <begin position="1"/>
        <end position="46"/>
    </location>
</feature>
<keyword evidence="2" id="KW-0812">Transmembrane</keyword>
<evidence type="ECO:0000256" key="1">
    <source>
        <dbReference type="SAM" id="MobiDB-lite"/>
    </source>
</evidence>
<name>A0A8K0VUR4_9PLEO</name>